<feature type="transmembrane region" description="Helical" evidence="6">
    <location>
        <begin position="175"/>
        <end position="199"/>
    </location>
</feature>
<keyword evidence="4 6" id="KW-1133">Transmembrane helix</keyword>
<evidence type="ECO:0000256" key="2">
    <source>
        <dbReference type="ARBA" id="ARBA00022475"/>
    </source>
</evidence>
<evidence type="ECO:0000256" key="1">
    <source>
        <dbReference type="ARBA" id="ARBA00004651"/>
    </source>
</evidence>
<feature type="transmembrane region" description="Helical" evidence="6">
    <location>
        <begin position="119"/>
        <end position="140"/>
    </location>
</feature>
<accession>A0A6N3Z8P8</accession>
<evidence type="ECO:0000256" key="6">
    <source>
        <dbReference type="SAM" id="Phobius"/>
    </source>
</evidence>
<evidence type="ECO:0000256" key="5">
    <source>
        <dbReference type="ARBA" id="ARBA00023136"/>
    </source>
</evidence>
<dbReference type="GO" id="GO:0005886">
    <property type="term" value="C:plasma membrane"/>
    <property type="evidence" value="ECO:0007669"/>
    <property type="project" value="UniProtKB-SubCell"/>
</dbReference>
<proteinExistence type="predicted"/>
<dbReference type="InterPro" id="IPR002797">
    <property type="entry name" value="Polysacc_synth"/>
</dbReference>
<dbReference type="Proteomes" id="UP000435323">
    <property type="component" value="Unassembled WGS sequence"/>
</dbReference>
<gene>
    <name evidence="7" type="ORF">GNP77_12050</name>
</gene>
<feature type="transmembrane region" description="Helical" evidence="6">
    <location>
        <begin position="12"/>
        <end position="37"/>
    </location>
</feature>
<dbReference type="Pfam" id="PF01943">
    <property type="entry name" value="Polysacc_synt"/>
    <property type="match status" value="1"/>
</dbReference>
<dbReference type="InterPro" id="IPR050833">
    <property type="entry name" value="Poly_Biosynth_Transport"/>
</dbReference>
<comment type="caution">
    <text evidence="7">The sequence shown here is derived from an EMBL/GenBank/DDBJ whole genome shotgun (WGS) entry which is preliminary data.</text>
</comment>
<dbReference type="EMBL" id="WOBO01000014">
    <property type="protein sequence ID" value="MUK46113.1"/>
    <property type="molecule type" value="Genomic_DNA"/>
</dbReference>
<dbReference type="AlphaFoldDB" id="A0A6N3Z8P8"/>
<feature type="transmembrane region" description="Helical" evidence="6">
    <location>
        <begin position="364"/>
        <end position="383"/>
    </location>
</feature>
<feature type="transmembrane region" description="Helical" evidence="6">
    <location>
        <begin position="87"/>
        <end position="113"/>
    </location>
</feature>
<sequence>MKKNISCRKEIIINAIYLLLVQGWGYLIPFLIIPLLISRVGMNGFGIITYITAIVAIFKVAVCYGFDKTAVIDISSNRNDNEFVSNVFSEVIASRLFLIIAGFPIYLTIIYLVPISREHLFISISMYLLVVGEGMIPQWYYQAIGELKYLSLSRVLQKTIYSLCIYFMVTSSNELYLIPLIDGISLLLLSVIFILTPIVKSNINLKLVSFKKITKQLKNSFDVFYSNSLSILQLSINTITLGFLCGNEIVGVYSIAEKIYTAIRGLYIPIAQSILPRAADAYQKDNKRYDSIIFNSIKFYIATSFIAFVFLNLFGSEIIALISKNSEFNSDIYASLSIMSIAIFTSVIGITSMRLVIADNRKEIIKIATIATLLTIILSYPLIYLYQNVGAALCFLFVQIYILVAQVLAYKGKR</sequence>
<keyword evidence="3 6" id="KW-0812">Transmembrane</keyword>
<feature type="transmembrane region" description="Helical" evidence="6">
    <location>
        <begin position="389"/>
        <end position="410"/>
    </location>
</feature>
<feature type="transmembrane region" description="Helical" evidence="6">
    <location>
        <begin position="332"/>
        <end position="357"/>
    </location>
</feature>
<evidence type="ECO:0000313" key="7">
    <source>
        <dbReference type="EMBL" id="MUK46113.1"/>
    </source>
</evidence>
<comment type="subcellular location">
    <subcellularLocation>
        <location evidence="1">Cell membrane</location>
        <topology evidence="1">Multi-pass membrane protein</topology>
    </subcellularLocation>
</comment>
<name>A0A6N3Z8P8_ALIFS</name>
<dbReference type="RefSeq" id="WP_155656880.1">
    <property type="nucleotide sequence ID" value="NZ_WOBO01000014.1"/>
</dbReference>
<keyword evidence="5 6" id="KW-0472">Membrane</keyword>
<evidence type="ECO:0000256" key="4">
    <source>
        <dbReference type="ARBA" id="ARBA00022989"/>
    </source>
</evidence>
<organism evidence="7 8">
    <name type="scientific">Aliivibrio fischeri</name>
    <name type="common">Vibrio fischeri</name>
    <dbReference type="NCBI Taxonomy" id="668"/>
    <lineage>
        <taxon>Bacteria</taxon>
        <taxon>Pseudomonadati</taxon>
        <taxon>Pseudomonadota</taxon>
        <taxon>Gammaproteobacteria</taxon>
        <taxon>Vibrionales</taxon>
        <taxon>Vibrionaceae</taxon>
        <taxon>Aliivibrio</taxon>
    </lineage>
</organism>
<evidence type="ECO:0000256" key="3">
    <source>
        <dbReference type="ARBA" id="ARBA00022692"/>
    </source>
</evidence>
<reference evidence="7 8" key="1">
    <citation type="submission" date="2019-11" db="EMBL/GenBank/DDBJ databases">
        <title>Using colonization assays and comparative genomics to discover symbiosis behaviors and factors in Vibrio fischeri.</title>
        <authorList>
            <person name="Bongrand C."/>
            <person name="Moriano-Gutierrez S."/>
            <person name="Arevalo P."/>
            <person name="Mcfall-Ngai M."/>
            <person name="Visick K."/>
            <person name="Polz M.F."/>
            <person name="Ruby E.G."/>
        </authorList>
    </citation>
    <scope>NUCLEOTIDE SEQUENCE [LARGE SCALE GENOMIC DNA]</scope>
    <source>
        <strain evidence="8">emors.3.2</strain>
    </source>
</reference>
<feature type="transmembrane region" description="Helical" evidence="6">
    <location>
        <begin position="43"/>
        <end position="66"/>
    </location>
</feature>
<dbReference type="PANTHER" id="PTHR30250:SF11">
    <property type="entry name" value="O-ANTIGEN TRANSPORTER-RELATED"/>
    <property type="match status" value="1"/>
</dbReference>
<protein>
    <submittedName>
        <fullName evidence="7">Oligosaccharide flippase family protein</fullName>
    </submittedName>
</protein>
<evidence type="ECO:0000313" key="8">
    <source>
        <dbReference type="Proteomes" id="UP000435323"/>
    </source>
</evidence>
<keyword evidence="2" id="KW-1003">Cell membrane</keyword>
<feature type="transmembrane region" description="Helical" evidence="6">
    <location>
        <begin position="297"/>
        <end position="320"/>
    </location>
</feature>
<dbReference type="PANTHER" id="PTHR30250">
    <property type="entry name" value="PST FAMILY PREDICTED COLANIC ACID TRANSPORTER"/>
    <property type="match status" value="1"/>
</dbReference>